<sequence length="425" mass="46058">MLPRTDRGVSRRAFVKAAVAIGGGSALAACTAREDTPDLPQGPDDLSGFPARQHAWNDVLDLDDADNHLGPRHRVLLYLDYAGDGTPTDADRRTVERALRGLEHAYPRSNDGLLFTVSYSSAYFERFGDPLPESVDLAKPKALTPFEEPTLDTPDAVVHLASDYGSVVLGAERALLGEQDELNGVSIEADLDGVLERTDRRTGFVGDGLPADNQDVDGIPDSEPVPDDAPLYMGFKSGFDENQATEDRVTIQSGPFVDGTVQQISKIQLHLDQWYDQDSRSQRVSKMFCPAHAESGAVEGVGENLGNASGMDDCAPAETAARESGVVGHSQKMVSARENDRPIILRRDFDSTDGGDAGLHFLSLQRTTEDFTRTRDAMNGTDLASESALGQKNNNGILQYMSVTNRGNYLVPPRPHRALPVPRPT</sequence>
<dbReference type="PROSITE" id="PS51257">
    <property type="entry name" value="PROKAR_LIPOPROTEIN"/>
    <property type="match status" value="1"/>
</dbReference>
<reference evidence="1 2" key="1">
    <citation type="journal article" date="2014" name="PLoS Genet.">
        <title>Phylogenetically driven sequencing of extremely halophilic archaea reveals strategies for static and dynamic osmo-response.</title>
        <authorList>
            <person name="Becker E.A."/>
            <person name="Seitzer P.M."/>
            <person name="Tritt A."/>
            <person name="Larsen D."/>
            <person name="Krusor M."/>
            <person name="Yao A.I."/>
            <person name="Wu D."/>
            <person name="Madern D."/>
            <person name="Eisen J.A."/>
            <person name="Darling A.E."/>
            <person name="Facciotti M.T."/>
        </authorList>
    </citation>
    <scope>NUCLEOTIDE SEQUENCE [LARGE SCALE GENOMIC DNA]</scope>
    <source>
        <strain evidence="1 2">100A6</strain>
    </source>
</reference>
<gene>
    <name evidence="1" type="ORF">C447_09292</name>
</gene>
<dbReference type="InterPro" id="IPR055828">
    <property type="entry name" value="DUF7405"/>
</dbReference>
<evidence type="ECO:0000313" key="1">
    <source>
        <dbReference type="EMBL" id="EMA38341.1"/>
    </source>
</evidence>
<evidence type="ECO:0008006" key="3">
    <source>
        <dbReference type="Google" id="ProtNLM"/>
    </source>
</evidence>
<dbReference type="EMBL" id="AOMB01000030">
    <property type="protein sequence ID" value="EMA38341.1"/>
    <property type="molecule type" value="Genomic_DNA"/>
</dbReference>
<dbReference type="eggNOG" id="arCOG04512">
    <property type="taxonomic scope" value="Archaea"/>
</dbReference>
<dbReference type="PATRIC" id="fig|1132509.6.peg.2097"/>
<dbReference type="Proteomes" id="UP000011566">
    <property type="component" value="Unassembled WGS sequence"/>
</dbReference>
<dbReference type="PROSITE" id="PS51318">
    <property type="entry name" value="TAT"/>
    <property type="match status" value="1"/>
</dbReference>
<protein>
    <recommendedName>
        <fullName evidence="3">Tat pathway signal protein</fullName>
    </recommendedName>
</protein>
<dbReference type="AlphaFoldDB" id="M0LY10"/>
<organism evidence="1 2">
    <name type="scientific">Halococcus hamelinensis 100A6</name>
    <dbReference type="NCBI Taxonomy" id="1132509"/>
    <lineage>
        <taxon>Archaea</taxon>
        <taxon>Methanobacteriati</taxon>
        <taxon>Methanobacteriota</taxon>
        <taxon>Stenosarchaea group</taxon>
        <taxon>Halobacteria</taxon>
        <taxon>Halobacteriales</taxon>
        <taxon>Halococcaceae</taxon>
        <taxon>Halococcus</taxon>
    </lineage>
</organism>
<dbReference type="InterPro" id="IPR011008">
    <property type="entry name" value="Dimeric_a/b-barrel"/>
</dbReference>
<dbReference type="Pfam" id="PF24152">
    <property type="entry name" value="DUF7405"/>
    <property type="match status" value="1"/>
</dbReference>
<dbReference type="OrthoDB" id="212084at2157"/>
<comment type="caution">
    <text evidence="1">The sequence shown here is derived from an EMBL/GenBank/DDBJ whole genome shotgun (WGS) entry which is preliminary data.</text>
</comment>
<dbReference type="RefSeq" id="WP_007693202.1">
    <property type="nucleotide sequence ID" value="NZ_AJRK01000426.1"/>
</dbReference>
<name>M0LY10_9EURY</name>
<dbReference type="InterPro" id="IPR006311">
    <property type="entry name" value="TAT_signal"/>
</dbReference>
<evidence type="ECO:0000313" key="2">
    <source>
        <dbReference type="Proteomes" id="UP000011566"/>
    </source>
</evidence>
<accession>M0LY10</accession>
<keyword evidence="2" id="KW-1185">Reference proteome</keyword>
<dbReference type="SUPFAM" id="SSF54909">
    <property type="entry name" value="Dimeric alpha+beta barrel"/>
    <property type="match status" value="1"/>
</dbReference>
<proteinExistence type="predicted"/>